<dbReference type="GO" id="GO:0016787">
    <property type="term" value="F:hydrolase activity"/>
    <property type="evidence" value="ECO:0007669"/>
    <property type="project" value="UniProtKB-KW"/>
</dbReference>
<reference evidence="2 3" key="1">
    <citation type="submission" date="2021-01" db="EMBL/GenBank/DDBJ databases">
        <title>Isolation and description of Catonella massiliensis sp. nov., a novel Catonella species, isolated from a stable periodontitis subject.</title>
        <authorList>
            <person name="Antezack A."/>
            <person name="Boxberger M."/>
            <person name="La Scola B."/>
            <person name="Monnet-Corti V."/>
        </authorList>
    </citation>
    <scope>NUCLEOTIDE SEQUENCE [LARGE SCALE GENOMIC DNA]</scope>
    <source>
        <strain evidence="2 3">Marseille-Q4567</strain>
    </source>
</reference>
<keyword evidence="3" id="KW-1185">Reference proteome</keyword>
<dbReference type="InterPro" id="IPR001910">
    <property type="entry name" value="Inosine/uridine_hydrolase_dom"/>
</dbReference>
<dbReference type="InterPro" id="IPR036452">
    <property type="entry name" value="Ribo_hydro-like"/>
</dbReference>
<proteinExistence type="predicted"/>
<evidence type="ECO:0000313" key="2">
    <source>
        <dbReference type="EMBL" id="MBK5896205.1"/>
    </source>
</evidence>
<feature type="domain" description="Inosine/uridine-preferring nucleoside hydrolase" evidence="1">
    <location>
        <begin position="6"/>
        <end position="218"/>
    </location>
</feature>
<dbReference type="Proteomes" id="UP000604730">
    <property type="component" value="Unassembled WGS sequence"/>
</dbReference>
<name>A0ABS1IWL4_9FIRM</name>
<evidence type="ECO:0000259" key="1">
    <source>
        <dbReference type="Pfam" id="PF01156"/>
    </source>
</evidence>
<dbReference type="RefSeq" id="WP_208427792.1">
    <property type="nucleotide sequence ID" value="NZ_JAEPRJ010000001.1"/>
</dbReference>
<comment type="caution">
    <text evidence="2">The sequence shown here is derived from an EMBL/GenBank/DDBJ whole genome shotgun (WGS) entry which is preliminary data.</text>
</comment>
<dbReference type="PANTHER" id="PTHR43264">
    <property type="match status" value="1"/>
</dbReference>
<dbReference type="SUPFAM" id="SSF53590">
    <property type="entry name" value="Nucleoside hydrolase"/>
    <property type="match status" value="1"/>
</dbReference>
<dbReference type="EMBL" id="JAEPRJ010000001">
    <property type="protein sequence ID" value="MBK5896205.1"/>
    <property type="molecule type" value="Genomic_DNA"/>
</dbReference>
<dbReference type="Pfam" id="PF01156">
    <property type="entry name" value="IU_nuc_hydro"/>
    <property type="match status" value="1"/>
</dbReference>
<keyword evidence="2" id="KW-0378">Hydrolase</keyword>
<accession>A0ABS1IWL4</accession>
<organism evidence="2 3">
    <name type="scientific">Catonella massiliensis</name>
    <dbReference type="NCBI Taxonomy" id="2799636"/>
    <lineage>
        <taxon>Bacteria</taxon>
        <taxon>Bacillati</taxon>
        <taxon>Bacillota</taxon>
        <taxon>Clostridia</taxon>
        <taxon>Lachnospirales</taxon>
        <taxon>Lachnospiraceae</taxon>
        <taxon>Catonella</taxon>
    </lineage>
</organism>
<protein>
    <submittedName>
        <fullName evidence="2">Nucleoside hydrolase</fullName>
    </submittedName>
</protein>
<sequence>MNITKILVDTDIGPDCDDTAAIAMLNIYSNQGKCEILGIAHCTSNPYGAGTIDAICRYYGNDNIVISTYPKENFLNDDKCKIYNKYITENFDNRYKTAQPESSLKMYRRILSEQPDKSVEIIAIGPLNNLSELLNSGADEYSEMTGVELVHQKVKRLVAMAGVFNSPSAETNEAFKKLIGEDISEFVEYNVACDIEAARNVAINWRTPKIYLGFEAGLIETGLSLKKKENAENPVKLAYELYTEHGLRYSWDLMTVEFAIENESKHYVLSEYGRVNFDELGHTIWQTDNEGLDRYVIWAECKDKISEDIEQTLLLR</sequence>
<gene>
    <name evidence="2" type="ORF">JJN12_00160</name>
</gene>
<evidence type="ECO:0000313" key="3">
    <source>
        <dbReference type="Proteomes" id="UP000604730"/>
    </source>
</evidence>
<dbReference type="Gene3D" id="3.90.245.10">
    <property type="entry name" value="Ribonucleoside hydrolase-like"/>
    <property type="match status" value="1"/>
</dbReference>
<dbReference type="PANTHER" id="PTHR43264:SF1">
    <property type="entry name" value="INOSINE_URIDINE-PREFERRING NUCLEOSIDE HYDROLASE DOMAIN-CONTAINING PROTEIN"/>
    <property type="match status" value="1"/>
</dbReference>